<evidence type="ECO:0000313" key="4">
    <source>
        <dbReference type="Proteomes" id="UP000249417"/>
    </source>
</evidence>
<feature type="transmembrane region" description="Helical" evidence="2">
    <location>
        <begin position="403"/>
        <end position="425"/>
    </location>
</feature>
<evidence type="ECO:0000256" key="1">
    <source>
        <dbReference type="ARBA" id="ARBA00023115"/>
    </source>
</evidence>
<feature type="transmembrane region" description="Helical" evidence="2">
    <location>
        <begin position="337"/>
        <end position="360"/>
    </location>
</feature>
<organism evidence="3 4">
    <name type="scientific">Micavibrio aeruginosavorus</name>
    <dbReference type="NCBI Taxonomy" id="349221"/>
    <lineage>
        <taxon>Bacteria</taxon>
        <taxon>Pseudomonadati</taxon>
        <taxon>Bdellovibrionota</taxon>
        <taxon>Bdellovibrionia</taxon>
        <taxon>Bdellovibrionales</taxon>
        <taxon>Pseudobdellovibrionaceae</taxon>
        <taxon>Micavibrio</taxon>
    </lineage>
</organism>
<dbReference type="GO" id="GO:0006596">
    <property type="term" value="P:polyamine biosynthetic process"/>
    <property type="evidence" value="ECO:0007669"/>
    <property type="project" value="UniProtKB-KW"/>
</dbReference>
<name>A0A2W5PVQ6_9BACT</name>
<keyword evidence="2" id="KW-0812">Transmembrane</keyword>
<evidence type="ECO:0008006" key="5">
    <source>
        <dbReference type="Google" id="ProtNLM"/>
    </source>
</evidence>
<accession>A0A2W5PVQ6</accession>
<dbReference type="Gene3D" id="3.40.50.150">
    <property type="entry name" value="Vaccinia Virus protein VP39"/>
    <property type="match status" value="1"/>
</dbReference>
<feature type="transmembrane region" description="Helical" evidence="2">
    <location>
        <begin position="437"/>
        <end position="462"/>
    </location>
</feature>
<dbReference type="PANTHER" id="PTHR43317:SF1">
    <property type="entry name" value="THERMOSPERMINE SYNTHASE ACAULIS5"/>
    <property type="match status" value="1"/>
</dbReference>
<keyword evidence="1" id="KW-0620">Polyamine biosynthesis</keyword>
<feature type="transmembrane region" description="Helical" evidence="2">
    <location>
        <begin position="74"/>
        <end position="93"/>
    </location>
</feature>
<evidence type="ECO:0000313" key="3">
    <source>
        <dbReference type="EMBL" id="PZQ46553.1"/>
    </source>
</evidence>
<dbReference type="EMBL" id="QFQB01000025">
    <property type="protein sequence ID" value="PZQ46553.1"/>
    <property type="molecule type" value="Genomic_DNA"/>
</dbReference>
<proteinExistence type="predicted"/>
<sequence>MKRSPLLPVFAATLFTSAYLIFSVQPMVSKMLLPMLGGSPSVWNTAMVFFQAILLAGYAYAHGISKYLSLHSQIYLHLGLLALFTMVLPLALPANLAPPEEGGQALWQLGIMLTCIGGPFFVLAASAPLFQSWFAASGHEDASDPYFLYAVSNAGSMIALLGYPLIAEPLFTVSQQTMIWFGGYVALIALTALCGWLIRRGVKPSQPLDSDYQPVTACNRLVWIALSFIPSSLMLGVTTAITTDIASVPFFWIVPLTLYLLTFIIAFSKKPMIDVAMARELTVYALCLVVAVITLGAIVSIHVFAIIVHLAAFFLCAQLCHGELAKLKPSVSHLTEYFLLISVGGVLGGIFNALIAPLIFLVPLEYPLTLAMVGFVIWAASANTPRIKTSFNALEDPERKKNILIIDGFAILVGIVLCFVTFFAKVQFLQTMGVVSIVVYLFVMAQNRAAFAITVLTALLLLQPTLWNSNKKLVLLKRNYFGVVKVFSNDDKNFLYHGTTIHGAQSQDDAFKNVPVAYYNRPGPTGDVFRYMDERMRRGGQKIAALGLGVGSIACYKASGREFDFYEIDSDIADVAQNDKYFSYLSGCGSPYKIILGDARLKIRNATDNSYDLIFIDTFSSDNIPVHVMTKEAFMTYMQKLAPNGIIAMNISNRYFDLRPVLTGIAKDLGLVIYFKYYSPKREKGDISALYTTSQFAVLARNEKTIAKFMEDDGWLPPKADEISRPWTDDYANILSALAP</sequence>
<dbReference type="Proteomes" id="UP000249417">
    <property type="component" value="Unassembled WGS sequence"/>
</dbReference>
<keyword evidence="2" id="KW-1133">Transmembrane helix</keyword>
<feature type="transmembrane region" description="Helical" evidence="2">
    <location>
        <begin position="281"/>
        <end position="300"/>
    </location>
</feature>
<dbReference type="PANTHER" id="PTHR43317">
    <property type="entry name" value="THERMOSPERMINE SYNTHASE ACAULIS5"/>
    <property type="match status" value="1"/>
</dbReference>
<dbReference type="NCBIfam" id="NF037959">
    <property type="entry name" value="MFS_SpdSyn"/>
    <property type="match status" value="1"/>
</dbReference>
<comment type="caution">
    <text evidence="3">The sequence shown here is derived from an EMBL/GenBank/DDBJ whole genome shotgun (WGS) entry which is preliminary data.</text>
</comment>
<gene>
    <name evidence="3" type="ORF">DI551_04925</name>
</gene>
<dbReference type="AlphaFoldDB" id="A0A2W5PVQ6"/>
<feature type="transmembrane region" description="Helical" evidence="2">
    <location>
        <begin position="366"/>
        <end position="382"/>
    </location>
</feature>
<dbReference type="InterPro" id="IPR029063">
    <property type="entry name" value="SAM-dependent_MTases_sf"/>
</dbReference>
<feature type="transmembrane region" description="Helical" evidence="2">
    <location>
        <begin position="42"/>
        <end position="62"/>
    </location>
</feature>
<feature type="transmembrane region" description="Helical" evidence="2">
    <location>
        <begin position="105"/>
        <end position="125"/>
    </location>
</feature>
<keyword evidence="2" id="KW-0472">Membrane</keyword>
<feature type="transmembrane region" description="Helical" evidence="2">
    <location>
        <begin position="221"/>
        <end position="243"/>
    </location>
</feature>
<feature type="transmembrane region" description="Helical" evidence="2">
    <location>
        <begin position="306"/>
        <end position="325"/>
    </location>
</feature>
<reference evidence="3 4" key="1">
    <citation type="submission" date="2017-08" db="EMBL/GenBank/DDBJ databases">
        <title>Infants hospitalized years apart are colonized by the same room-sourced microbial strains.</title>
        <authorList>
            <person name="Brooks B."/>
            <person name="Olm M.R."/>
            <person name="Firek B.A."/>
            <person name="Baker R."/>
            <person name="Thomas B.C."/>
            <person name="Morowitz M.J."/>
            <person name="Banfield J.F."/>
        </authorList>
    </citation>
    <scope>NUCLEOTIDE SEQUENCE [LARGE SCALE GENOMIC DNA]</scope>
    <source>
        <strain evidence="3">S2_005_002_R2_29</strain>
    </source>
</reference>
<feature type="transmembrane region" description="Helical" evidence="2">
    <location>
        <begin position="178"/>
        <end position="198"/>
    </location>
</feature>
<protein>
    <recommendedName>
        <fullName evidence="5">Spermidine synthase</fullName>
    </recommendedName>
</protein>
<evidence type="ECO:0000256" key="2">
    <source>
        <dbReference type="SAM" id="Phobius"/>
    </source>
</evidence>
<dbReference type="SUPFAM" id="SSF53335">
    <property type="entry name" value="S-adenosyl-L-methionine-dependent methyltransferases"/>
    <property type="match status" value="1"/>
</dbReference>
<feature type="transmembrane region" description="Helical" evidence="2">
    <location>
        <begin position="146"/>
        <end position="166"/>
    </location>
</feature>
<feature type="transmembrane region" description="Helical" evidence="2">
    <location>
        <begin position="249"/>
        <end position="269"/>
    </location>
</feature>